<feature type="binding site" evidence="5">
    <location>
        <position position="262"/>
    </location>
    <ligand>
        <name>(2E)-4-hydroxy-3-methylbut-2-enyl diphosphate</name>
        <dbReference type="ChEBI" id="CHEBI:128753"/>
    </ligand>
</feature>
<gene>
    <name evidence="5 7" type="primary">ispH</name>
    <name evidence="7" type="ORF">Pla163_04180</name>
</gene>
<keyword evidence="5 7" id="KW-0560">Oxidoreductase</keyword>
<dbReference type="Pfam" id="PF02401">
    <property type="entry name" value="LYTB"/>
    <property type="match status" value="1"/>
</dbReference>
<comment type="function">
    <text evidence="5">Catalyzes the conversion of 1-hydroxy-2-methyl-2-(E)-butenyl 4-diphosphate (HMBPP) into a mixture of isopentenyl diphosphate (IPP) and dimethylallyl diphosphate (DMAPP). Acts in the terminal step of the DOXP/MEP pathway for isoprenoid precursor biosynthesis.</text>
</comment>
<evidence type="ECO:0000256" key="3">
    <source>
        <dbReference type="ARBA" id="ARBA00023004"/>
    </source>
</evidence>
<feature type="binding site" evidence="5">
    <location>
        <position position="233"/>
    </location>
    <ligand>
        <name>[4Fe-4S] cluster</name>
        <dbReference type="ChEBI" id="CHEBI:49883"/>
    </ligand>
</feature>
<keyword evidence="3 5" id="KW-0408">Iron</keyword>
<dbReference type="HAMAP" id="MF_00191">
    <property type="entry name" value="IspH"/>
    <property type="match status" value="1"/>
</dbReference>
<feature type="binding site" evidence="5">
    <location>
        <position position="164"/>
    </location>
    <ligand>
        <name>(2E)-4-hydroxy-3-methylbut-2-enyl diphosphate</name>
        <dbReference type="ChEBI" id="CHEBI:128753"/>
    </ligand>
</feature>
<dbReference type="Gene3D" id="3.40.50.11270">
    <property type="match status" value="1"/>
</dbReference>
<dbReference type="PANTHER" id="PTHR30426">
    <property type="entry name" value="4-HYDROXY-3-METHYLBUT-2-ENYL DIPHOSPHATE REDUCTASE"/>
    <property type="match status" value="1"/>
</dbReference>
<feature type="binding site" evidence="5">
    <location>
        <position position="263"/>
    </location>
    <ligand>
        <name>dimethylallyl diphosphate</name>
        <dbReference type="ChEBI" id="CHEBI:57623"/>
    </ligand>
</feature>
<feature type="binding site" evidence="5">
    <location>
        <position position="263"/>
    </location>
    <ligand>
        <name>isopentenyl diphosphate</name>
        <dbReference type="ChEBI" id="CHEBI:128769"/>
    </ligand>
</feature>
<feature type="binding site" evidence="5">
    <location>
        <position position="164"/>
    </location>
    <ligand>
        <name>dimethylallyl diphosphate</name>
        <dbReference type="ChEBI" id="CHEBI:57623"/>
    </ligand>
</feature>
<comment type="cofactor">
    <cofactor evidence="5">
        <name>[4Fe-4S] cluster</name>
        <dbReference type="ChEBI" id="CHEBI:49883"/>
    </cofactor>
    <text evidence="5">Binds 1 [4Fe-4S] cluster per subunit.</text>
</comment>
<dbReference type="UniPathway" id="UPA00056">
    <property type="reaction ID" value="UER00097"/>
</dbReference>
<proteinExistence type="inferred from homology"/>
<feature type="region of interest" description="Disordered" evidence="6">
    <location>
        <begin position="1"/>
        <end position="28"/>
    </location>
</feature>
<reference evidence="7 8" key="1">
    <citation type="submission" date="2019-02" db="EMBL/GenBank/DDBJ databases">
        <title>Deep-cultivation of Planctomycetes and their phenomic and genomic characterization uncovers novel biology.</title>
        <authorList>
            <person name="Wiegand S."/>
            <person name="Jogler M."/>
            <person name="Boedeker C."/>
            <person name="Pinto D."/>
            <person name="Vollmers J."/>
            <person name="Rivas-Marin E."/>
            <person name="Kohn T."/>
            <person name="Peeters S.H."/>
            <person name="Heuer A."/>
            <person name="Rast P."/>
            <person name="Oberbeckmann S."/>
            <person name="Bunk B."/>
            <person name="Jeske O."/>
            <person name="Meyerdierks A."/>
            <person name="Storesund J.E."/>
            <person name="Kallscheuer N."/>
            <person name="Luecker S."/>
            <person name="Lage O.M."/>
            <person name="Pohl T."/>
            <person name="Merkel B.J."/>
            <person name="Hornburger P."/>
            <person name="Mueller R.-W."/>
            <person name="Bruemmer F."/>
            <person name="Labrenz M."/>
            <person name="Spormann A.M."/>
            <person name="Op den Camp H."/>
            <person name="Overmann J."/>
            <person name="Amann R."/>
            <person name="Jetten M.S.M."/>
            <person name="Mascher T."/>
            <person name="Medema M.H."/>
            <person name="Devos D.P."/>
            <person name="Kaster A.-K."/>
            <person name="Ovreas L."/>
            <person name="Rohde M."/>
            <person name="Galperin M.Y."/>
            <person name="Jogler C."/>
        </authorList>
    </citation>
    <scope>NUCLEOTIDE SEQUENCE [LARGE SCALE GENOMIC DNA]</scope>
    <source>
        <strain evidence="7 8">Pla163</strain>
    </source>
</reference>
<organism evidence="7 8">
    <name type="scientific">Rohdeia mirabilis</name>
    <dbReference type="NCBI Taxonomy" id="2528008"/>
    <lineage>
        <taxon>Bacteria</taxon>
        <taxon>Pseudomonadati</taxon>
        <taxon>Planctomycetota</taxon>
        <taxon>Planctomycetia</taxon>
        <taxon>Planctomycetia incertae sedis</taxon>
        <taxon>Rohdeia</taxon>
    </lineage>
</organism>
<sequence>MTKTDDGPARAQATSKAAPRNRSTREVPISEVFHSADGSVVIEVAESAGYCWGVERAIDLAVEASADDSRPVFTHGELIHNSYTVGKLAQEHGITHVDDHTAAPEGSALVIRAHGVPPAVKREAKDAGLQVIDGTCPLVDIIHRKAVGLAKEGYDVFIVGQAEHPEIIGIMASVAEAGGNARVLESVADAEALPPLKKAGVVIQSTLIAKKAGLIAAALVPKSREVKVVNTICHVTTERQEEADHLAETADVILVVGSQHSSNSRKLKEVCGAGGVPTYQVEGVEDIDLGWFAGKKHVGIHAGASTPREIIQVIVAHLRERLVQAA</sequence>
<dbReference type="CDD" id="cd13944">
    <property type="entry name" value="lytB_ispH"/>
    <property type="match status" value="1"/>
</dbReference>
<feature type="binding site" evidence="5">
    <location>
        <position position="80"/>
    </location>
    <ligand>
        <name>(2E)-4-hydroxy-3-methylbut-2-enyl diphosphate</name>
        <dbReference type="ChEBI" id="CHEBI:128753"/>
    </ligand>
</feature>
<dbReference type="Gene3D" id="3.40.1010.20">
    <property type="entry name" value="4-hydroxy-3-methylbut-2-enyl diphosphate reductase, catalytic domain"/>
    <property type="match status" value="2"/>
</dbReference>
<keyword evidence="4 5" id="KW-0411">Iron-sulfur</keyword>
<evidence type="ECO:0000313" key="7">
    <source>
        <dbReference type="EMBL" id="QDU83319.1"/>
    </source>
</evidence>
<keyword evidence="2 5" id="KW-0479">Metal-binding</keyword>
<feature type="binding site" evidence="5">
    <location>
        <position position="114"/>
    </location>
    <ligand>
        <name>(2E)-4-hydroxy-3-methylbut-2-enyl diphosphate</name>
        <dbReference type="ChEBI" id="CHEBI:128753"/>
    </ligand>
</feature>
<feature type="binding site" evidence="5">
    <location>
        <position position="263"/>
    </location>
    <ligand>
        <name>(2E)-4-hydroxy-3-methylbut-2-enyl diphosphate</name>
        <dbReference type="ChEBI" id="CHEBI:128753"/>
    </ligand>
</feature>
<dbReference type="AlphaFoldDB" id="A0A518CVR9"/>
<evidence type="ECO:0000256" key="6">
    <source>
        <dbReference type="SAM" id="MobiDB-lite"/>
    </source>
</evidence>
<dbReference type="GO" id="GO:0051745">
    <property type="term" value="F:4-hydroxy-3-methylbut-2-enyl diphosphate reductase activity"/>
    <property type="evidence" value="ECO:0007669"/>
    <property type="project" value="UniProtKB-UniRule"/>
</dbReference>
<comment type="catalytic activity">
    <reaction evidence="5">
        <text>dimethylallyl diphosphate + 2 oxidized [2Fe-2S]-[ferredoxin] + H2O = (2E)-4-hydroxy-3-methylbut-2-enyl diphosphate + 2 reduced [2Fe-2S]-[ferredoxin] + 2 H(+)</text>
        <dbReference type="Rhea" id="RHEA:24825"/>
        <dbReference type="Rhea" id="RHEA-COMP:10000"/>
        <dbReference type="Rhea" id="RHEA-COMP:10001"/>
        <dbReference type="ChEBI" id="CHEBI:15377"/>
        <dbReference type="ChEBI" id="CHEBI:15378"/>
        <dbReference type="ChEBI" id="CHEBI:33737"/>
        <dbReference type="ChEBI" id="CHEBI:33738"/>
        <dbReference type="ChEBI" id="CHEBI:57623"/>
        <dbReference type="ChEBI" id="CHEBI:128753"/>
        <dbReference type="EC" id="1.17.7.4"/>
    </reaction>
</comment>
<dbReference type="GO" id="GO:0050992">
    <property type="term" value="P:dimethylallyl diphosphate biosynthetic process"/>
    <property type="evidence" value="ECO:0007669"/>
    <property type="project" value="UniProtKB-UniRule"/>
</dbReference>
<feature type="binding site" evidence="5">
    <location>
        <position position="205"/>
    </location>
    <ligand>
        <name>(2E)-4-hydroxy-3-methylbut-2-enyl diphosphate</name>
        <dbReference type="ChEBI" id="CHEBI:128753"/>
    </ligand>
</feature>
<feature type="binding site" evidence="5">
    <location>
        <position position="262"/>
    </location>
    <ligand>
        <name>isopentenyl diphosphate</name>
        <dbReference type="ChEBI" id="CHEBI:128769"/>
    </ligand>
</feature>
<dbReference type="RefSeq" id="WP_419186217.1">
    <property type="nucleotide sequence ID" value="NZ_CP036290.1"/>
</dbReference>
<dbReference type="UniPathway" id="UPA00059">
    <property type="reaction ID" value="UER00105"/>
</dbReference>
<feature type="binding site" evidence="5">
    <location>
        <position position="136"/>
    </location>
    <ligand>
        <name>[4Fe-4S] cluster</name>
        <dbReference type="ChEBI" id="CHEBI:49883"/>
    </ligand>
</feature>
<feature type="binding site" evidence="5">
    <location>
        <position position="164"/>
    </location>
    <ligand>
        <name>isopentenyl diphosphate</name>
        <dbReference type="ChEBI" id="CHEBI:128769"/>
    </ligand>
</feature>
<feature type="binding site" evidence="5">
    <location>
        <position position="114"/>
    </location>
    <ligand>
        <name>dimethylallyl diphosphate</name>
        <dbReference type="ChEBI" id="CHEBI:57623"/>
    </ligand>
</feature>
<evidence type="ECO:0000256" key="5">
    <source>
        <dbReference type="HAMAP-Rule" id="MF_00191"/>
    </source>
</evidence>
<feature type="binding site" evidence="5">
    <location>
        <position position="261"/>
    </location>
    <ligand>
        <name>isopentenyl diphosphate</name>
        <dbReference type="ChEBI" id="CHEBI:128769"/>
    </ligand>
</feature>
<feature type="binding site" evidence="5">
    <location>
        <position position="51"/>
    </location>
    <ligand>
        <name>[4Fe-4S] cluster</name>
        <dbReference type="ChEBI" id="CHEBI:49883"/>
    </ligand>
</feature>
<dbReference type="GO" id="GO:0046872">
    <property type="term" value="F:metal ion binding"/>
    <property type="evidence" value="ECO:0007669"/>
    <property type="project" value="UniProtKB-KW"/>
</dbReference>
<dbReference type="PANTHER" id="PTHR30426:SF0">
    <property type="entry name" value="4-HYDROXY-3-METHYLBUT-2-ENYL DIPHOSPHATE REDUCTASE"/>
    <property type="match status" value="1"/>
</dbReference>
<evidence type="ECO:0000256" key="4">
    <source>
        <dbReference type="ARBA" id="ARBA00023014"/>
    </source>
</evidence>
<feature type="binding site" evidence="5">
    <location>
        <position position="305"/>
    </location>
    <ligand>
        <name>(2E)-4-hydroxy-3-methylbut-2-enyl diphosphate</name>
        <dbReference type="ChEBI" id="CHEBI:128753"/>
    </ligand>
</feature>
<feature type="binding site" evidence="5">
    <location>
        <position position="80"/>
    </location>
    <ligand>
        <name>dimethylallyl diphosphate</name>
        <dbReference type="ChEBI" id="CHEBI:57623"/>
    </ligand>
</feature>
<comment type="pathway">
    <text evidence="5">Isoprenoid biosynthesis; isopentenyl diphosphate biosynthesis via DXP pathway; isopentenyl diphosphate from 1-deoxy-D-xylulose 5-phosphate: step 6/6.</text>
</comment>
<feature type="binding site" evidence="5">
    <location>
        <position position="305"/>
    </location>
    <ligand>
        <name>dimethylallyl diphosphate</name>
        <dbReference type="ChEBI" id="CHEBI:57623"/>
    </ligand>
</feature>
<comment type="similarity">
    <text evidence="5">Belongs to the IspH family.</text>
</comment>
<feature type="binding site" evidence="5">
    <location>
        <position position="80"/>
    </location>
    <ligand>
        <name>isopentenyl diphosphate</name>
        <dbReference type="ChEBI" id="CHEBI:128769"/>
    </ligand>
</feature>
<name>A0A518CVR9_9BACT</name>
<feature type="binding site" evidence="5">
    <location>
        <position position="114"/>
    </location>
    <ligand>
        <name>isopentenyl diphosphate</name>
        <dbReference type="ChEBI" id="CHEBI:128769"/>
    </ligand>
</feature>
<keyword evidence="8" id="KW-1185">Reference proteome</keyword>
<feature type="binding site" evidence="5">
    <location>
        <position position="261"/>
    </location>
    <ligand>
        <name>dimethylallyl diphosphate</name>
        <dbReference type="ChEBI" id="CHEBI:57623"/>
    </ligand>
</feature>
<keyword evidence="5" id="KW-0414">Isoprene biosynthesis</keyword>
<feature type="active site" description="Proton donor" evidence="5">
    <location>
        <position position="166"/>
    </location>
</feature>
<dbReference type="GO" id="GO:0051539">
    <property type="term" value="F:4 iron, 4 sulfur cluster binding"/>
    <property type="evidence" value="ECO:0007669"/>
    <property type="project" value="UniProtKB-UniRule"/>
</dbReference>
<accession>A0A518CVR9</accession>
<feature type="binding site" evidence="5">
    <location>
        <position position="305"/>
    </location>
    <ligand>
        <name>isopentenyl diphosphate</name>
        <dbReference type="ChEBI" id="CHEBI:128769"/>
    </ligand>
</feature>
<protein>
    <recommendedName>
        <fullName evidence="5">4-hydroxy-3-methylbut-2-enyl diphosphate reductase</fullName>
        <shortName evidence="5">HMBPP reductase</shortName>
        <ecNumber evidence="5">1.17.7.4</ecNumber>
    </recommendedName>
</protein>
<dbReference type="GO" id="GO:0016114">
    <property type="term" value="P:terpenoid biosynthetic process"/>
    <property type="evidence" value="ECO:0007669"/>
    <property type="project" value="UniProtKB-UniRule"/>
</dbReference>
<dbReference type="Proteomes" id="UP000319342">
    <property type="component" value="Chromosome"/>
</dbReference>
<feature type="binding site" evidence="5">
    <location>
        <position position="262"/>
    </location>
    <ligand>
        <name>dimethylallyl diphosphate</name>
        <dbReference type="ChEBI" id="CHEBI:57623"/>
    </ligand>
</feature>
<evidence type="ECO:0000256" key="1">
    <source>
        <dbReference type="ARBA" id="ARBA00022485"/>
    </source>
</evidence>
<feature type="binding site" evidence="5">
    <location>
        <position position="261"/>
    </location>
    <ligand>
        <name>(2E)-4-hydroxy-3-methylbut-2-enyl diphosphate</name>
        <dbReference type="ChEBI" id="CHEBI:128753"/>
    </ligand>
</feature>
<keyword evidence="1 5" id="KW-0004">4Fe-4S</keyword>
<dbReference type="GO" id="GO:0019288">
    <property type="term" value="P:isopentenyl diphosphate biosynthetic process, methylerythritol 4-phosphate pathway"/>
    <property type="evidence" value="ECO:0007669"/>
    <property type="project" value="UniProtKB-UniRule"/>
</dbReference>
<evidence type="ECO:0000313" key="8">
    <source>
        <dbReference type="Proteomes" id="UP000319342"/>
    </source>
</evidence>
<comment type="pathway">
    <text evidence="5">Isoprenoid biosynthesis; dimethylallyl diphosphate biosynthesis; dimethylallyl diphosphate from (2E)-4-hydroxy-3-methylbutenyl diphosphate: step 1/1.</text>
</comment>
<dbReference type="NCBIfam" id="TIGR00216">
    <property type="entry name" value="ispH_lytB"/>
    <property type="match status" value="1"/>
</dbReference>
<dbReference type="EMBL" id="CP036290">
    <property type="protein sequence ID" value="QDU83319.1"/>
    <property type="molecule type" value="Genomic_DNA"/>
</dbReference>
<dbReference type="EC" id="1.17.7.4" evidence="5"/>
<dbReference type="InterPro" id="IPR003451">
    <property type="entry name" value="LytB/IspH"/>
</dbReference>
<evidence type="ECO:0000256" key="2">
    <source>
        <dbReference type="ARBA" id="ARBA00022723"/>
    </source>
</evidence>
<comment type="catalytic activity">
    <reaction evidence="5">
        <text>isopentenyl diphosphate + 2 oxidized [2Fe-2S]-[ferredoxin] + H2O = (2E)-4-hydroxy-3-methylbut-2-enyl diphosphate + 2 reduced [2Fe-2S]-[ferredoxin] + 2 H(+)</text>
        <dbReference type="Rhea" id="RHEA:24488"/>
        <dbReference type="Rhea" id="RHEA-COMP:10000"/>
        <dbReference type="Rhea" id="RHEA-COMP:10001"/>
        <dbReference type="ChEBI" id="CHEBI:15377"/>
        <dbReference type="ChEBI" id="CHEBI:15378"/>
        <dbReference type="ChEBI" id="CHEBI:33737"/>
        <dbReference type="ChEBI" id="CHEBI:33738"/>
        <dbReference type="ChEBI" id="CHEBI:128753"/>
        <dbReference type="ChEBI" id="CHEBI:128769"/>
        <dbReference type="EC" id="1.17.7.4"/>
    </reaction>
</comment>